<name>A0A2R4T781_9ACTN</name>
<organism evidence="2 3">
    <name type="scientific">Streptomyces lunaelactis</name>
    <dbReference type="NCBI Taxonomy" id="1535768"/>
    <lineage>
        <taxon>Bacteria</taxon>
        <taxon>Bacillati</taxon>
        <taxon>Actinomycetota</taxon>
        <taxon>Actinomycetes</taxon>
        <taxon>Kitasatosporales</taxon>
        <taxon>Streptomycetaceae</taxon>
        <taxon>Streptomyces</taxon>
    </lineage>
</organism>
<gene>
    <name evidence="2" type="ORF">SLUN_25130</name>
</gene>
<feature type="domain" description="Flavoprotein" evidence="1">
    <location>
        <begin position="16"/>
        <end position="125"/>
    </location>
</feature>
<keyword evidence="3" id="KW-1185">Reference proteome</keyword>
<proteinExistence type="predicted"/>
<dbReference type="RefSeq" id="WP_108151931.1">
    <property type="nucleotide sequence ID" value="NZ_CP026304.1"/>
</dbReference>
<dbReference type="Proteomes" id="UP000244201">
    <property type="component" value="Chromosome"/>
</dbReference>
<dbReference type="InterPro" id="IPR003382">
    <property type="entry name" value="Flavoprotein"/>
</dbReference>
<dbReference type="Pfam" id="PF02441">
    <property type="entry name" value="Flavoprotein"/>
    <property type="match status" value="1"/>
</dbReference>
<evidence type="ECO:0000313" key="3">
    <source>
        <dbReference type="Proteomes" id="UP000244201"/>
    </source>
</evidence>
<accession>A0A2R4T781</accession>
<evidence type="ECO:0000259" key="1">
    <source>
        <dbReference type="Pfam" id="PF02441"/>
    </source>
</evidence>
<reference evidence="2 3" key="1">
    <citation type="submission" date="2018-01" db="EMBL/GenBank/DDBJ databases">
        <title>Complete genome sequence of Streptomyces lunaelactis MM109T, a Ferroverdin A producer isolated from cave moonmilk deposits.</title>
        <authorList>
            <person name="Naome A."/>
            <person name="Martinet L."/>
            <person name="Maciejewska M."/>
            <person name="Anderssen S."/>
            <person name="Adam D."/>
            <person name="Tenconi E."/>
            <person name="Deflandre B."/>
            <person name="Arguelles-Arias A."/>
            <person name="Calusinska M."/>
            <person name="Copieters W."/>
            <person name="Karim L."/>
            <person name="Hanikenne M."/>
            <person name="Baurain D."/>
            <person name="van Wezel G."/>
            <person name="Smargiasso N."/>
            <person name="de Pauw E."/>
            <person name="Delfosse P."/>
            <person name="Rigali S."/>
        </authorList>
    </citation>
    <scope>NUCLEOTIDE SEQUENCE [LARGE SCALE GENOMIC DNA]</scope>
    <source>
        <strain evidence="2 3">MM109</strain>
    </source>
</reference>
<dbReference type="OrthoDB" id="161343at2"/>
<dbReference type="GO" id="GO:0003824">
    <property type="term" value="F:catalytic activity"/>
    <property type="evidence" value="ECO:0007669"/>
    <property type="project" value="InterPro"/>
</dbReference>
<sequence length="184" mass="19687">MTAKTANQVLYLLGSAAPPVLNVAGVIEQAKAAGWDVCLGLTPTAARWLDDQLPALERLTGHPVRCQYKLPREPDVWPPADVAVIAPATFNTINQWALGITDKFIVGFAAEAIGKGIPLITMPCVNVAYVQHVQFERSVDTLRSMGVTVLYGGGGFVPNEPGQGRPNEYPWHLALDTASSVLSP</sequence>
<evidence type="ECO:0000313" key="2">
    <source>
        <dbReference type="EMBL" id="AVZ74978.1"/>
    </source>
</evidence>
<protein>
    <submittedName>
        <fullName evidence="2">Flavoprotein</fullName>
    </submittedName>
</protein>
<dbReference type="AlphaFoldDB" id="A0A2R4T781"/>
<dbReference type="SUPFAM" id="SSF52507">
    <property type="entry name" value="Homo-oligomeric flavin-containing Cys decarboxylases, HFCD"/>
    <property type="match status" value="1"/>
</dbReference>
<dbReference type="InterPro" id="IPR036551">
    <property type="entry name" value="Flavin_trans-like"/>
</dbReference>
<dbReference type="KEGG" id="slk:SLUN_25130"/>
<dbReference type="GeneID" id="55658536"/>
<dbReference type="EMBL" id="CP026304">
    <property type="protein sequence ID" value="AVZ74978.1"/>
    <property type="molecule type" value="Genomic_DNA"/>
</dbReference>
<dbReference type="Gene3D" id="3.40.50.1950">
    <property type="entry name" value="Flavin prenyltransferase-like"/>
    <property type="match status" value="1"/>
</dbReference>